<keyword evidence="2" id="KW-1185">Reference proteome</keyword>
<sequence length="115" mass="12867">MLPRISPPPPFLSTPGTPAIPWSCWQRLFENFALASGASELSAARRRTLLLHCLGPERQRIFDALPSSYAPDLQPEQPRTGTASPCARCYRSHRNAGRQGSRRRQNATGRIRRCP</sequence>
<comment type="caution">
    <text evidence="1">The sequence shown here is derived from an EMBL/GenBank/DDBJ whole genome shotgun (WGS) entry which is preliminary data.</text>
</comment>
<reference evidence="1" key="1">
    <citation type="submission" date="2020-05" db="EMBL/GenBank/DDBJ databases">
        <title>Large-scale comparative analyses of tick genomes elucidate their genetic diversity and vector capacities.</title>
        <authorList>
            <person name="Jia N."/>
            <person name="Wang J."/>
            <person name="Shi W."/>
            <person name="Du L."/>
            <person name="Sun Y."/>
            <person name="Zhan W."/>
            <person name="Jiang J."/>
            <person name="Wang Q."/>
            <person name="Zhang B."/>
            <person name="Ji P."/>
            <person name="Sakyi L.B."/>
            <person name="Cui X."/>
            <person name="Yuan T."/>
            <person name="Jiang B."/>
            <person name="Yang W."/>
            <person name="Lam T.T.-Y."/>
            <person name="Chang Q."/>
            <person name="Ding S."/>
            <person name="Wang X."/>
            <person name="Zhu J."/>
            <person name="Ruan X."/>
            <person name="Zhao L."/>
            <person name="Wei J."/>
            <person name="Que T."/>
            <person name="Du C."/>
            <person name="Cheng J."/>
            <person name="Dai P."/>
            <person name="Han X."/>
            <person name="Huang E."/>
            <person name="Gao Y."/>
            <person name="Liu J."/>
            <person name="Shao H."/>
            <person name="Ye R."/>
            <person name="Li L."/>
            <person name="Wei W."/>
            <person name="Wang X."/>
            <person name="Wang C."/>
            <person name="Yang T."/>
            <person name="Huo Q."/>
            <person name="Li W."/>
            <person name="Guo W."/>
            <person name="Chen H."/>
            <person name="Zhou L."/>
            <person name="Ni X."/>
            <person name="Tian J."/>
            <person name="Zhou Y."/>
            <person name="Sheng Y."/>
            <person name="Liu T."/>
            <person name="Pan Y."/>
            <person name="Xia L."/>
            <person name="Li J."/>
            <person name="Zhao F."/>
            <person name="Cao W."/>
        </authorList>
    </citation>
    <scope>NUCLEOTIDE SEQUENCE</scope>
    <source>
        <strain evidence="1">Dsil-2018</strain>
    </source>
</reference>
<evidence type="ECO:0000313" key="1">
    <source>
        <dbReference type="EMBL" id="KAH7980206.1"/>
    </source>
</evidence>
<proteinExistence type="predicted"/>
<gene>
    <name evidence="1" type="ORF">HPB49_013800</name>
</gene>
<dbReference type="EMBL" id="CM023470">
    <property type="protein sequence ID" value="KAH7980206.1"/>
    <property type="molecule type" value="Genomic_DNA"/>
</dbReference>
<dbReference type="Proteomes" id="UP000821865">
    <property type="component" value="Chromosome 1"/>
</dbReference>
<protein>
    <submittedName>
        <fullName evidence="1">Uncharacterized protein</fullName>
    </submittedName>
</protein>
<organism evidence="1 2">
    <name type="scientific">Dermacentor silvarum</name>
    <name type="common">Tick</name>
    <dbReference type="NCBI Taxonomy" id="543639"/>
    <lineage>
        <taxon>Eukaryota</taxon>
        <taxon>Metazoa</taxon>
        <taxon>Ecdysozoa</taxon>
        <taxon>Arthropoda</taxon>
        <taxon>Chelicerata</taxon>
        <taxon>Arachnida</taxon>
        <taxon>Acari</taxon>
        <taxon>Parasitiformes</taxon>
        <taxon>Ixodida</taxon>
        <taxon>Ixodoidea</taxon>
        <taxon>Ixodidae</taxon>
        <taxon>Rhipicephalinae</taxon>
        <taxon>Dermacentor</taxon>
    </lineage>
</organism>
<accession>A0ACB8E0T2</accession>
<name>A0ACB8E0T2_DERSI</name>
<evidence type="ECO:0000313" key="2">
    <source>
        <dbReference type="Proteomes" id="UP000821865"/>
    </source>
</evidence>